<feature type="domain" description="ABC transmembrane type-1" evidence="8">
    <location>
        <begin position="86"/>
        <end position="299"/>
    </location>
</feature>
<dbReference type="SUPFAM" id="SSF161098">
    <property type="entry name" value="MetI-like"/>
    <property type="match status" value="1"/>
</dbReference>
<evidence type="ECO:0000313" key="10">
    <source>
        <dbReference type="Proteomes" id="UP001529245"/>
    </source>
</evidence>
<dbReference type="InterPro" id="IPR000515">
    <property type="entry name" value="MetI-like"/>
</dbReference>
<dbReference type="PANTHER" id="PTHR43005">
    <property type="entry name" value="BLR7065 PROTEIN"/>
    <property type="match status" value="1"/>
</dbReference>
<evidence type="ECO:0000256" key="1">
    <source>
        <dbReference type="ARBA" id="ARBA00004651"/>
    </source>
</evidence>
<evidence type="ECO:0000256" key="3">
    <source>
        <dbReference type="ARBA" id="ARBA00022475"/>
    </source>
</evidence>
<evidence type="ECO:0000313" key="9">
    <source>
        <dbReference type="EMBL" id="MDI9261213.1"/>
    </source>
</evidence>
<dbReference type="Proteomes" id="UP001529245">
    <property type="component" value="Unassembled WGS sequence"/>
</dbReference>
<comment type="caution">
    <text evidence="9">The sequence shown here is derived from an EMBL/GenBank/DDBJ whole genome shotgun (WGS) entry which is preliminary data.</text>
</comment>
<feature type="transmembrane region" description="Helical" evidence="7">
    <location>
        <begin position="90"/>
        <end position="112"/>
    </location>
</feature>
<dbReference type="Pfam" id="PF00528">
    <property type="entry name" value="BPD_transp_1"/>
    <property type="match status" value="1"/>
</dbReference>
<comment type="subcellular location">
    <subcellularLocation>
        <location evidence="1 7">Cell membrane</location>
        <topology evidence="1 7">Multi-pass membrane protein</topology>
    </subcellularLocation>
</comment>
<dbReference type="CDD" id="cd06261">
    <property type="entry name" value="TM_PBP2"/>
    <property type="match status" value="1"/>
</dbReference>
<keyword evidence="4 7" id="KW-0812">Transmembrane</keyword>
<keyword evidence="5 7" id="KW-1133">Transmembrane helix</keyword>
<dbReference type="Gene3D" id="1.10.3720.10">
    <property type="entry name" value="MetI-like"/>
    <property type="match status" value="1"/>
</dbReference>
<name>A0ABT6Y1L3_ALISE</name>
<organism evidence="9 10">
    <name type="scientific">Alicyclobacillus sendaiensis PA2</name>
    <dbReference type="NCBI Taxonomy" id="3029425"/>
    <lineage>
        <taxon>Bacteria</taxon>
        <taxon>Bacillati</taxon>
        <taxon>Bacillota</taxon>
        <taxon>Bacilli</taxon>
        <taxon>Bacillales</taxon>
        <taxon>Alicyclobacillaceae</taxon>
        <taxon>Alicyclobacillus</taxon>
    </lineage>
</organism>
<feature type="transmembrane region" description="Helical" evidence="7">
    <location>
        <begin position="124"/>
        <end position="144"/>
    </location>
</feature>
<dbReference type="InterPro" id="IPR035906">
    <property type="entry name" value="MetI-like_sf"/>
</dbReference>
<dbReference type="PROSITE" id="PS50928">
    <property type="entry name" value="ABC_TM1"/>
    <property type="match status" value="1"/>
</dbReference>
<sequence>MVTKGAIKGWSILARSRRVRAQKKKDIFKYVLLVPMFVLLLLLFAYPIVYALHSTFESYMYGRATGYVGLQNWIDVLHDQAFWASFGRTISYSVIAIPIELVVSIILALAYYRISGLIGGILRTIAVIPFIVMPIVTGIIWKLIFLPNFGVADAVELMIGVKPFDWLGTSKGAIASVIIMDLWMWIPFMFLIILAGLQALPEEPFEAALVDGANAWQTFFRITLPLLRPTLLVAIILRVIDAFRIFDQVYSMTGGGPGVATQFLSLHVADVAFNQTDFGHASVQLFIIFAIMLMLVSIFYFFSERGTK</sequence>
<keyword evidence="6 7" id="KW-0472">Membrane</keyword>
<dbReference type="EMBL" id="JASGCB010000039">
    <property type="protein sequence ID" value="MDI9261213.1"/>
    <property type="molecule type" value="Genomic_DNA"/>
</dbReference>
<keyword evidence="3" id="KW-1003">Cell membrane</keyword>
<feature type="transmembrane region" description="Helical" evidence="7">
    <location>
        <begin position="173"/>
        <end position="197"/>
    </location>
</feature>
<evidence type="ECO:0000256" key="7">
    <source>
        <dbReference type="RuleBase" id="RU363032"/>
    </source>
</evidence>
<evidence type="ECO:0000256" key="2">
    <source>
        <dbReference type="ARBA" id="ARBA00022448"/>
    </source>
</evidence>
<comment type="similarity">
    <text evidence="7">Belongs to the binding-protein-dependent transport system permease family.</text>
</comment>
<protein>
    <submittedName>
        <fullName evidence="9">Sugar ABC transporter permease</fullName>
    </submittedName>
</protein>
<feature type="transmembrane region" description="Helical" evidence="7">
    <location>
        <begin position="218"/>
        <end position="240"/>
    </location>
</feature>
<evidence type="ECO:0000256" key="6">
    <source>
        <dbReference type="ARBA" id="ARBA00023136"/>
    </source>
</evidence>
<gene>
    <name evidence="9" type="ORF">QID03_13700</name>
</gene>
<accession>A0ABT6Y1L3</accession>
<feature type="transmembrane region" description="Helical" evidence="7">
    <location>
        <begin position="283"/>
        <end position="302"/>
    </location>
</feature>
<evidence type="ECO:0000259" key="8">
    <source>
        <dbReference type="PROSITE" id="PS50928"/>
    </source>
</evidence>
<evidence type="ECO:0000256" key="5">
    <source>
        <dbReference type="ARBA" id="ARBA00022989"/>
    </source>
</evidence>
<dbReference type="RefSeq" id="WP_283204610.1">
    <property type="nucleotide sequence ID" value="NZ_JASGCB010000039.1"/>
</dbReference>
<proteinExistence type="inferred from homology"/>
<reference evidence="9 10" key="1">
    <citation type="submission" date="2023-04" db="EMBL/GenBank/DDBJ databases">
        <title>A. sendaiensis sub sp. chiapanensis a novel subspecie with specific adaptation in bacterial cell wall isolated from an active volcano.</title>
        <authorList>
            <person name="Alvarez Gutierrez P.E."/>
            <person name="Ortiz Cortes L.Y."/>
        </authorList>
    </citation>
    <scope>NUCLEOTIDE SEQUENCE [LARGE SCALE GENOMIC DNA]</scope>
    <source>
        <strain evidence="9 10">PA2</strain>
    </source>
</reference>
<dbReference type="PANTHER" id="PTHR43005:SF1">
    <property type="entry name" value="SPERMIDINE_PUTRESCINE TRANSPORT SYSTEM PERMEASE PROTEIN"/>
    <property type="match status" value="1"/>
</dbReference>
<evidence type="ECO:0000256" key="4">
    <source>
        <dbReference type="ARBA" id="ARBA00022692"/>
    </source>
</evidence>
<keyword evidence="10" id="KW-1185">Reference proteome</keyword>
<keyword evidence="2 7" id="KW-0813">Transport</keyword>
<feature type="transmembrane region" description="Helical" evidence="7">
    <location>
        <begin position="27"/>
        <end position="52"/>
    </location>
</feature>